<dbReference type="CTD" id="20195024"/>
<dbReference type="EMBL" id="AMQM01002367">
    <property type="status" value="NOT_ANNOTATED_CDS"/>
    <property type="molecule type" value="Genomic_DNA"/>
</dbReference>
<dbReference type="STRING" id="6412.T1EEM2"/>
<name>T1EEM2_HELRO</name>
<dbReference type="eggNOG" id="KOG0865">
    <property type="taxonomic scope" value="Eukaryota"/>
</dbReference>
<dbReference type="EC" id="5.2.1.8" evidence="1"/>
<dbReference type="PANTHER" id="PTHR11071:SF561">
    <property type="entry name" value="PEPTIDYL-PROLYL CIS-TRANS ISOMERASE D-RELATED"/>
    <property type="match status" value="1"/>
</dbReference>
<comment type="function">
    <text evidence="1">PPIases accelerate the folding of proteins. It catalyzes the cis-trans isomerization of proline imidic peptide bonds in oligopeptides.</text>
</comment>
<dbReference type="Proteomes" id="UP000015101">
    <property type="component" value="Unassembled WGS sequence"/>
</dbReference>
<protein>
    <recommendedName>
        <fullName evidence="1">Peptidyl-prolyl cis-trans isomerase</fullName>
        <shortName evidence="1">PPIase</shortName>
        <ecNumber evidence="1">5.2.1.8</ecNumber>
    </recommendedName>
</protein>
<gene>
    <name evidence="4" type="primary">20195024</name>
    <name evidence="3" type="ORF">HELRODRAFT_108746</name>
</gene>
<dbReference type="EnsemblMetazoa" id="HelroT108746">
    <property type="protein sequence ID" value="HelroP108746"/>
    <property type="gene ID" value="HelroG108746"/>
</dbReference>
<dbReference type="PRINTS" id="PR00153">
    <property type="entry name" value="CSAPPISMRASE"/>
</dbReference>
<comment type="catalytic activity">
    <reaction evidence="1">
        <text>[protein]-peptidylproline (omega=180) = [protein]-peptidylproline (omega=0)</text>
        <dbReference type="Rhea" id="RHEA:16237"/>
        <dbReference type="Rhea" id="RHEA-COMP:10747"/>
        <dbReference type="Rhea" id="RHEA-COMP:10748"/>
        <dbReference type="ChEBI" id="CHEBI:83833"/>
        <dbReference type="ChEBI" id="CHEBI:83834"/>
        <dbReference type="EC" id="5.2.1.8"/>
    </reaction>
</comment>
<dbReference type="RefSeq" id="XP_009031577.1">
    <property type="nucleotide sequence ID" value="XM_009033329.1"/>
</dbReference>
<keyword evidence="5" id="KW-1185">Reference proteome</keyword>
<accession>T1EEM2</accession>
<dbReference type="GO" id="GO:0005737">
    <property type="term" value="C:cytoplasm"/>
    <property type="evidence" value="ECO:0000318"/>
    <property type="project" value="GO_Central"/>
</dbReference>
<proteinExistence type="inferred from homology"/>
<evidence type="ECO:0000313" key="3">
    <source>
        <dbReference type="EMBL" id="ESN90692.1"/>
    </source>
</evidence>
<organism evidence="4 5">
    <name type="scientific">Helobdella robusta</name>
    <name type="common">Californian leech</name>
    <dbReference type="NCBI Taxonomy" id="6412"/>
    <lineage>
        <taxon>Eukaryota</taxon>
        <taxon>Metazoa</taxon>
        <taxon>Spiralia</taxon>
        <taxon>Lophotrochozoa</taxon>
        <taxon>Annelida</taxon>
        <taxon>Clitellata</taxon>
        <taxon>Hirudinea</taxon>
        <taxon>Rhynchobdellida</taxon>
        <taxon>Glossiphoniidae</taxon>
        <taxon>Helobdella</taxon>
    </lineage>
</organism>
<dbReference type="GeneID" id="20195024"/>
<dbReference type="SUPFAM" id="SSF50891">
    <property type="entry name" value="Cyclophilin-like"/>
    <property type="match status" value="1"/>
</dbReference>
<dbReference type="InterPro" id="IPR002130">
    <property type="entry name" value="Cyclophilin-type_PPIase_dom"/>
</dbReference>
<feature type="domain" description="PPIase cyclophilin-type" evidence="2">
    <location>
        <begin position="131"/>
        <end position="295"/>
    </location>
</feature>
<dbReference type="AlphaFoldDB" id="T1EEM2"/>
<reference evidence="4" key="3">
    <citation type="submission" date="2015-06" db="UniProtKB">
        <authorList>
            <consortium name="EnsemblMetazoa"/>
        </authorList>
    </citation>
    <scope>IDENTIFICATION</scope>
</reference>
<dbReference type="EMBL" id="KB097753">
    <property type="protein sequence ID" value="ESN90692.1"/>
    <property type="molecule type" value="Genomic_DNA"/>
</dbReference>
<dbReference type="GO" id="GO:0003755">
    <property type="term" value="F:peptidyl-prolyl cis-trans isomerase activity"/>
    <property type="evidence" value="ECO:0007669"/>
    <property type="project" value="UniProtKB-UniRule"/>
</dbReference>
<evidence type="ECO:0000259" key="2">
    <source>
        <dbReference type="PROSITE" id="PS50072"/>
    </source>
</evidence>
<dbReference type="PANTHER" id="PTHR11071">
    <property type="entry name" value="PEPTIDYL-PROLYL CIS-TRANS ISOMERASE"/>
    <property type="match status" value="1"/>
</dbReference>
<evidence type="ECO:0000256" key="1">
    <source>
        <dbReference type="RuleBase" id="RU363019"/>
    </source>
</evidence>
<dbReference type="HOGENOM" id="CLU_058893_1_0_1"/>
<reference evidence="5" key="1">
    <citation type="submission" date="2012-12" db="EMBL/GenBank/DDBJ databases">
        <authorList>
            <person name="Hellsten U."/>
            <person name="Grimwood J."/>
            <person name="Chapman J.A."/>
            <person name="Shapiro H."/>
            <person name="Aerts A."/>
            <person name="Otillar R.P."/>
            <person name="Terry A.Y."/>
            <person name="Boore J.L."/>
            <person name="Simakov O."/>
            <person name="Marletaz F."/>
            <person name="Cho S.-J."/>
            <person name="Edsinger-Gonzales E."/>
            <person name="Havlak P."/>
            <person name="Kuo D.-H."/>
            <person name="Larsson T."/>
            <person name="Lv J."/>
            <person name="Arendt D."/>
            <person name="Savage R."/>
            <person name="Osoegawa K."/>
            <person name="de Jong P."/>
            <person name="Lindberg D.R."/>
            <person name="Seaver E.C."/>
            <person name="Weisblat D.A."/>
            <person name="Putnam N.H."/>
            <person name="Grigoriev I.V."/>
            <person name="Rokhsar D.S."/>
        </authorList>
    </citation>
    <scope>NUCLEOTIDE SEQUENCE</scope>
</reference>
<keyword evidence="1" id="KW-0697">Rotamase</keyword>
<dbReference type="Gene3D" id="2.40.100.10">
    <property type="entry name" value="Cyclophilin-like"/>
    <property type="match status" value="1"/>
</dbReference>
<reference evidence="3 5" key="2">
    <citation type="journal article" date="2013" name="Nature">
        <title>Insights into bilaterian evolution from three spiralian genomes.</title>
        <authorList>
            <person name="Simakov O."/>
            <person name="Marletaz F."/>
            <person name="Cho S.J."/>
            <person name="Edsinger-Gonzales E."/>
            <person name="Havlak P."/>
            <person name="Hellsten U."/>
            <person name="Kuo D.H."/>
            <person name="Larsson T."/>
            <person name="Lv J."/>
            <person name="Arendt D."/>
            <person name="Savage R."/>
            <person name="Osoegawa K."/>
            <person name="de Jong P."/>
            <person name="Grimwood J."/>
            <person name="Chapman J.A."/>
            <person name="Shapiro H."/>
            <person name="Aerts A."/>
            <person name="Otillar R.P."/>
            <person name="Terry A.Y."/>
            <person name="Boore J.L."/>
            <person name="Grigoriev I.V."/>
            <person name="Lindberg D.R."/>
            <person name="Seaver E.C."/>
            <person name="Weisblat D.A."/>
            <person name="Putnam N.H."/>
            <person name="Rokhsar D.S."/>
        </authorList>
    </citation>
    <scope>NUCLEOTIDE SEQUENCE</scope>
</reference>
<keyword evidence="1" id="KW-0413">Isomerase</keyword>
<evidence type="ECO:0000313" key="5">
    <source>
        <dbReference type="Proteomes" id="UP000015101"/>
    </source>
</evidence>
<dbReference type="InterPro" id="IPR029000">
    <property type="entry name" value="Cyclophilin-like_dom_sf"/>
</dbReference>
<dbReference type="Pfam" id="PF00160">
    <property type="entry name" value="Pro_isomerase"/>
    <property type="match status" value="1"/>
</dbReference>
<comment type="similarity">
    <text evidence="1">Belongs to the cyclophilin-type PPIase family.</text>
</comment>
<dbReference type="PROSITE" id="PS50072">
    <property type="entry name" value="CSA_PPIASE_2"/>
    <property type="match status" value="1"/>
</dbReference>
<dbReference type="OMA" id="KACENFA"/>
<evidence type="ECO:0000313" key="4">
    <source>
        <dbReference type="EnsemblMetazoa" id="HelroP108746"/>
    </source>
</evidence>
<dbReference type="KEGG" id="hro:HELRODRAFT_108746"/>
<dbReference type="OrthoDB" id="408413at2759"/>
<dbReference type="InParanoid" id="T1EEM2"/>
<sequence length="300" mass="34043">MNLSKKCPKHRLLVYGVLNEVDFQMAKCCAEDLFNKSPDLFKKPHIEPMLEFEWSEFIEKKIKELKGELWSFNNKTLIFLGDDALGGPKELITWAESVDCYENYRPMSLYEVLANEAYKSHVASKNHTFVYMDFTIDESPIGRIIIELYDDIVPDTCRNFRMLCTGELGSAKGSEVRLHYKRSIIHRVVPGGWIQGGDIKALKGNDGISIYGDVFSDENFIVKHDKRGVVGMANKGPHTNASQFYITLQPATWMDTKYVAFGQVVDGSSTLKIIEKQATQNDRPTKEILITNVGRCPLDS</sequence>
<dbReference type="FunFam" id="2.40.100.10:FF:000048">
    <property type="entry name" value="Peptidyl-prolyl cis-trans isomerase"/>
    <property type="match status" value="1"/>
</dbReference>